<dbReference type="GO" id="GO:0016740">
    <property type="term" value="F:transferase activity"/>
    <property type="evidence" value="ECO:0007669"/>
    <property type="project" value="UniProtKB-KW"/>
</dbReference>
<accession>A0A1H6IIS8</accession>
<name>A0A1H6IIS8_9FLAO</name>
<dbReference type="Pfam" id="PF00535">
    <property type="entry name" value="Glycos_transf_2"/>
    <property type="match status" value="1"/>
</dbReference>
<reference evidence="3" key="1">
    <citation type="submission" date="2016-10" db="EMBL/GenBank/DDBJ databases">
        <authorList>
            <person name="Varghese N."/>
            <person name="Submissions S."/>
        </authorList>
    </citation>
    <scope>NUCLEOTIDE SEQUENCE [LARGE SCALE GENOMIC DNA]</scope>
    <source>
        <strain evidence="3">DSM 19326</strain>
    </source>
</reference>
<dbReference type="InterPro" id="IPR050834">
    <property type="entry name" value="Glycosyltransf_2"/>
</dbReference>
<organism evidence="2 3">
    <name type="scientific">Epilithonimonas hominis</name>
    <dbReference type="NCBI Taxonomy" id="420404"/>
    <lineage>
        <taxon>Bacteria</taxon>
        <taxon>Pseudomonadati</taxon>
        <taxon>Bacteroidota</taxon>
        <taxon>Flavobacteriia</taxon>
        <taxon>Flavobacteriales</taxon>
        <taxon>Weeksellaceae</taxon>
        <taxon>Chryseobacterium group</taxon>
        <taxon>Epilithonimonas</taxon>
    </lineage>
</organism>
<dbReference type="AlphaFoldDB" id="A0A1H6IIS8"/>
<gene>
    <name evidence="2" type="ORF">SAMN05421793_10658</name>
</gene>
<dbReference type="SUPFAM" id="SSF53448">
    <property type="entry name" value="Nucleotide-diphospho-sugar transferases"/>
    <property type="match status" value="1"/>
</dbReference>
<dbReference type="Gene3D" id="3.90.550.10">
    <property type="entry name" value="Spore Coat Polysaccharide Biosynthesis Protein SpsA, Chain A"/>
    <property type="match status" value="1"/>
</dbReference>
<evidence type="ECO:0000313" key="2">
    <source>
        <dbReference type="EMBL" id="SEH47802.1"/>
    </source>
</evidence>
<dbReference type="Proteomes" id="UP000198555">
    <property type="component" value="Unassembled WGS sequence"/>
</dbReference>
<protein>
    <submittedName>
        <fullName evidence="2">Glycosyltransferase involved in cell wall bisynthesis</fullName>
    </submittedName>
</protein>
<keyword evidence="3" id="KW-1185">Reference proteome</keyword>
<evidence type="ECO:0000313" key="3">
    <source>
        <dbReference type="Proteomes" id="UP000198555"/>
    </source>
</evidence>
<dbReference type="PANTHER" id="PTHR43685">
    <property type="entry name" value="GLYCOSYLTRANSFERASE"/>
    <property type="match status" value="1"/>
</dbReference>
<dbReference type="RefSeq" id="WP_089768590.1">
    <property type="nucleotide sequence ID" value="NZ_FNWX01000006.1"/>
</dbReference>
<dbReference type="EMBL" id="FNWX01000006">
    <property type="protein sequence ID" value="SEH47802.1"/>
    <property type="molecule type" value="Genomic_DNA"/>
</dbReference>
<dbReference type="InterPro" id="IPR001173">
    <property type="entry name" value="Glyco_trans_2-like"/>
</dbReference>
<dbReference type="PANTHER" id="PTHR43685:SF2">
    <property type="entry name" value="GLYCOSYLTRANSFERASE 2-LIKE DOMAIN-CONTAINING PROTEIN"/>
    <property type="match status" value="1"/>
</dbReference>
<proteinExistence type="predicted"/>
<feature type="domain" description="Glycosyltransferase 2-like" evidence="1">
    <location>
        <begin position="4"/>
        <end position="132"/>
    </location>
</feature>
<dbReference type="STRING" id="420404.SAMN05421793_10658"/>
<dbReference type="CDD" id="cd00761">
    <property type="entry name" value="Glyco_tranf_GTA_type"/>
    <property type="match status" value="1"/>
</dbReference>
<keyword evidence="2" id="KW-0808">Transferase</keyword>
<evidence type="ECO:0000259" key="1">
    <source>
        <dbReference type="Pfam" id="PF00535"/>
    </source>
</evidence>
<sequence length="301" mass="35013">MLISIVIPCHNCSATIHRAVESVFSQTYTDWELIMVNNNSTDDTWVKLINIKKNNPDKAITVLDEKKKGAPAARNKGLYEAKGEWIQFLDADDELLPNKLEKQIQQISDNVDALYSPYYSIKTKDTEQSYIILDDVWKALLMSKIGITSSNLFRKIALLEIGGWDEKLSSSQDAKLVFDMLKNNKIYLPVDILQTNVFATETSITRTHDKEKIKIIIKNYIDLRKDILQFLSNSGKNLTEYQRIYNRVFADCYLWYFENAPFFTFTDYNKKTKDNLVNRLKTNYSFFRKILTNPNLLKNIN</sequence>
<dbReference type="InterPro" id="IPR029044">
    <property type="entry name" value="Nucleotide-diphossugar_trans"/>
</dbReference>